<reference evidence="1 2" key="1">
    <citation type="submission" date="2019-03" db="EMBL/GenBank/DDBJ databases">
        <title>Diversity of the mouse oral microbiome.</title>
        <authorList>
            <person name="Joseph S."/>
            <person name="Aduse-Opoku J."/>
            <person name="Curtis M."/>
            <person name="Wade W."/>
            <person name="Hashim A."/>
        </authorList>
    </citation>
    <scope>NUCLEOTIDE SEQUENCE [LARGE SCALE GENOMIC DNA]</scope>
    <source>
        <strain evidence="1 2">P1012</strain>
    </source>
</reference>
<dbReference type="CDD" id="cd09022">
    <property type="entry name" value="Aldose_epim_Ec_YihR"/>
    <property type="match status" value="1"/>
</dbReference>
<dbReference type="OrthoDB" id="4739604at2"/>
<dbReference type="GO" id="GO:0033499">
    <property type="term" value="P:galactose catabolic process via UDP-galactose, Leloir pathway"/>
    <property type="evidence" value="ECO:0007669"/>
    <property type="project" value="TreeGrafter"/>
</dbReference>
<dbReference type="InterPro" id="IPR014718">
    <property type="entry name" value="GH-type_carb-bd"/>
</dbReference>
<dbReference type="SUPFAM" id="SSF74650">
    <property type="entry name" value="Galactose mutarotase-like"/>
    <property type="match status" value="1"/>
</dbReference>
<protein>
    <submittedName>
        <fullName evidence="1">Galactose mutarotase</fullName>
    </submittedName>
</protein>
<dbReference type="GO" id="GO:0006006">
    <property type="term" value="P:glucose metabolic process"/>
    <property type="evidence" value="ECO:0007669"/>
    <property type="project" value="TreeGrafter"/>
</dbReference>
<dbReference type="PANTHER" id="PTHR10091:SF0">
    <property type="entry name" value="GALACTOSE MUTAROTASE"/>
    <property type="match status" value="1"/>
</dbReference>
<evidence type="ECO:0000313" key="2">
    <source>
        <dbReference type="Proteomes" id="UP000298358"/>
    </source>
</evidence>
<comment type="caution">
    <text evidence="1">The sequence shown here is derived from an EMBL/GenBank/DDBJ whole genome shotgun (WGS) entry which is preliminary data.</text>
</comment>
<dbReference type="InterPro" id="IPR011013">
    <property type="entry name" value="Gal_mutarotase_sf_dom"/>
</dbReference>
<evidence type="ECO:0000313" key="1">
    <source>
        <dbReference type="EMBL" id="TFU30142.1"/>
    </source>
</evidence>
<accession>A0A4Y9FMR4</accession>
<keyword evidence="2" id="KW-1185">Reference proteome</keyword>
<dbReference type="GO" id="GO:0004034">
    <property type="term" value="F:aldose 1-epimerase activity"/>
    <property type="evidence" value="ECO:0007669"/>
    <property type="project" value="TreeGrafter"/>
</dbReference>
<proteinExistence type="predicted"/>
<dbReference type="GO" id="GO:0030246">
    <property type="term" value="F:carbohydrate binding"/>
    <property type="evidence" value="ECO:0007669"/>
    <property type="project" value="InterPro"/>
</dbReference>
<dbReference type="Gene3D" id="2.70.98.10">
    <property type="match status" value="1"/>
</dbReference>
<dbReference type="Proteomes" id="UP000298358">
    <property type="component" value="Unassembled WGS sequence"/>
</dbReference>
<gene>
    <name evidence="1" type="ORF">E4U02_15005</name>
</gene>
<dbReference type="AlphaFoldDB" id="A0A4Y9FMR4"/>
<sequence length="293" mass="31081">MRRDGPAGVVAAHIAQVGAALRGLTVGGVDIVTPYPEGSPTPFGSGIVLAPWPNRIRDGRWTDGGTTRQLDITEPDRSNAIHGLLRYAPYEIDAAEGSATLSATVFPQHGYPYTLRTSVTYALTEDGVEITHEVANVGDGDAPVALGTHPFFCLGGVPTEDLVLAVPASTVFEVDDRLLPTAEVPVSGTYDLRGGARVGDLDLDTGFGSLERGDDGIARTTLTAPDGRTVTMWQDGNWDYIQVFTTDAYPGQSRAIAVEPMTAPTDAFNAGQDVRRLAPGESWTARWGVSLSR</sequence>
<dbReference type="InterPro" id="IPR037480">
    <property type="entry name" value="YihR-like"/>
</dbReference>
<dbReference type="InterPro" id="IPR008183">
    <property type="entry name" value="Aldose_1/G6P_1-epimerase"/>
</dbReference>
<dbReference type="EMBL" id="SPQB01000067">
    <property type="protein sequence ID" value="TFU30142.1"/>
    <property type="molecule type" value="Genomic_DNA"/>
</dbReference>
<organism evidence="1 2">
    <name type="scientific">Microbacterium paludicola</name>
    <dbReference type="NCBI Taxonomy" id="300019"/>
    <lineage>
        <taxon>Bacteria</taxon>
        <taxon>Bacillati</taxon>
        <taxon>Actinomycetota</taxon>
        <taxon>Actinomycetes</taxon>
        <taxon>Micrococcales</taxon>
        <taxon>Microbacteriaceae</taxon>
        <taxon>Microbacterium</taxon>
    </lineage>
</organism>
<dbReference type="Pfam" id="PF01263">
    <property type="entry name" value="Aldose_epim"/>
    <property type="match status" value="1"/>
</dbReference>
<name>A0A4Y9FMR4_9MICO</name>
<dbReference type="PANTHER" id="PTHR10091">
    <property type="entry name" value="ALDOSE-1-EPIMERASE"/>
    <property type="match status" value="1"/>
</dbReference>